<dbReference type="eggNOG" id="COG0852">
    <property type="taxonomic scope" value="Bacteria"/>
</dbReference>
<sequence length="178" mass="21020">MIMRDIYERLLKTFSLGELIEQRPDLAFITVPQAQLQDVLIRLRDREGFTHLVLLTAVDWIEDNQFQLTYLLSNREAAVDLGLRVMIPRDEPVMSSIHIIWPTAATYQRELKEMFGIDFLDSPGIDEPFILEGWSDIPPYRRDFDTKKYAEETYSNRPWRETLDPQEHMKKQLYPDGT</sequence>
<dbReference type="KEGG" id="mgm:Mmc1_2207"/>
<evidence type="ECO:0000313" key="3">
    <source>
        <dbReference type="EMBL" id="ABK44708.1"/>
    </source>
</evidence>
<evidence type="ECO:0000313" key="4">
    <source>
        <dbReference type="Proteomes" id="UP000002586"/>
    </source>
</evidence>
<dbReference type="Gene3D" id="3.30.460.80">
    <property type="entry name" value="NADH:ubiquinone oxidoreductase, 30kDa subunit"/>
    <property type="match status" value="1"/>
</dbReference>
<gene>
    <name evidence="3" type="ordered locus">Mmc1_2207</name>
</gene>
<dbReference type="Pfam" id="PF00329">
    <property type="entry name" value="Complex1_30kDa"/>
    <property type="match status" value="1"/>
</dbReference>
<reference evidence="3 4" key="2">
    <citation type="journal article" date="2012" name="Int. J. Syst. Evol. Microbiol.">
        <title>Magnetococcus marinus gen. nov., sp. nov., a marine, magnetotactic bacterium that represents a novel lineage (Magnetococcaceae fam. nov.; Magnetococcales ord. nov.) at the base of the Alphaproteobacteria.</title>
        <authorList>
            <person name="Bazylinski D.A."/>
            <person name="Williams T.J."/>
            <person name="Lefevre C.T."/>
            <person name="Berg R.J."/>
            <person name="Zhang C.L."/>
            <person name="Bowser S.S."/>
            <person name="Dean A.J."/>
            <person name="Beveridge T.J."/>
        </authorList>
    </citation>
    <scope>NUCLEOTIDE SEQUENCE [LARGE SCALE GENOMIC DNA]</scope>
    <source>
        <strain evidence="4">ATCC BAA-1437 / JCM 17883 / MC-1</strain>
    </source>
</reference>
<dbReference type="Proteomes" id="UP000002586">
    <property type="component" value="Chromosome"/>
</dbReference>
<reference evidence="4" key="1">
    <citation type="journal article" date="2009" name="Appl. Environ. Microbiol.">
        <title>Complete genome sequence of the chemolithoautotrophic marine magnetotactic coccus strain MC-1.</title>
        <authorList>
            <person name="Schubbe S."/>
            <person name="Williams T.J."/>
            <person name="Xie G."/>
            <person name="Kiss H.E."/>
            <person name="Brettin T.S."/>
            <person name="Martinez D."/>
            <person name="Ross C.A."/>
            <person name="Schuler D."/>
            <person name="Cox B.L."/>
            <person name="Nealson K.H."/>
            <person name="Bazylinski D.A."/>
        </authorList>
    </citation>
    <scope>NUCLEOTIDE SEQUENCE [LARGE SCALE GENOMIC DNA]</scope>
    <source>
        <strain evidence="4">ATCC BAA-1437 / JCM 17883 / MC-1</strain>
    </source>
</reference>
<dbReference type="GO" id="GO:0008137">
    <property type="term" value="F:NADH dehydrogenase (ubiquinone) activity"/>
    <property type="evidence" value="ECO:0007669"/>
    <property type="project" value="InterPro"/>
</dbReference>
<dbReference type="AlphaFoldDB" id="A0L9R5"/>
<dbReference type="PANTHER" id="PTHR10884">
    <property type="entry name" value="NADH DEHYDROGENASE UBIQUINONE IRON-SULFUR PROTEIN 3"/>
    <property type="match status" value="1"/>
</dbReference>
<dbReference type="OrthoDB" id="9803286at2"/>
<dbReference type="InterPro" id="IPR037232">
    <property type="entry name" value="NADH_quin_OxRdtase_su_C/D-like"/>
</dbReference>
<name>A0L9R5_MAGMM</name>
<accession>A0L9R5</accession>
<dbReference type="InterPro" id="IPR001268">
    <property type="entry name" value="NADH_UbQ_OxRdtase_30kDa_su"/>
</dbReference>
<dbReference type="PANTHER" id="PTHR10884:SF14">
    <property type="entry name" value="NADH DEHYDROGENASE [UBIQUINONE] IRON-SULFUR PROTEIN 3, MITOCHONDRIAL"/>
    <property type="match status" value="1"/>
</dbReference>
<dbReference type="STRING" id="156889.Mmc1_2207"/>
<evidence type="ECO:0000259" key="2">
    <source>
        <dbReference type="Pfam" id="PF00329"/>
    </source>
</evidence>
<comment type="similarity">
    <text evidence="1">Belongs to the complex I 30 kDa subunit family.</text>
</comment>
<dbReference type="SUPFAM" id="SSF143243">
    <property type="entry name" value="Nqo5-like"/>
    <property type="match status" value="1"/>
</dbReference>
<keyword evidence="4" id="KW-1185">Reference proteome</keyword>
<dbReference type="EMBL" id="CP000471">
    <property type="protein sequence ID" value="ABK44708.1"/>
    <property type="molecule type" value="Genomic_DNA"/>
</dbReference>
<evidence type="ECO:0000256" key="1">
    <source>
        <dbReference type="ARBA" id="ARBA00007569"/>
    </source>
</evidence>
<organism evidence="3 4">
    <name type="scientific">Magnetococcus marinus (strain ATCC BAA-1437 / JCM 17883 / MC-1)</name>
    <dbReference type="NCBI Taxonomy" id="156889"/>
    <lineage>
        <taxon>Bacteria</taxon>
        <taxon>Pseudomonadati</taxon>
        <taxon>Pseudomonadota</taxon>
        <taxon>Magnetococcia</taxon>
        <taxon>Magnetococcales</taxon>
        <taxon>Magnetococcaceae</taxon>
        <taxon>Magnetococcus</taxon>
    </lineage>
</organism>
<feature type="domain" description="NADH:ubiquinone oxidoreductase 30kDa subunit" evidence="2">
    <location>
        <begin position="29"/>
        <end position="149"/>
    </location>
</feature>
<protein>
    <submittedName>
        <fullName evidence="3">NADH dehydrogenase subunit C</fullName>
    </submittedName>
</protein>
<dbReference type="HOGENOM" id="CLU_042628_6_1_5"/>
<proteinExistence type="inferred from homology"/>